<gene>
    <name evidence="1" type="ORF">RED65_06973</name>
</gene>
<dbReference type="EMBL" id="AAQH01000006">
    <property type="protein sequence ID" value="EAT12618.1"/>
    <property type="molecule type" value="Genomic_DNA"/>
</dbReference>
<proteinExistence type="predicted"/>
<keyword evidence="2" id="KW-1185">Reference proteome</keyword>
<evidence type="ECO:0000313" key="1">
    <source>
        <dbReference type="EMBL" id="EAT12618.1"/>
    </source>
</evidence>
<name>Q1N2Q1_9GAMM</name>
<protein>
    <recommendedName>
        <fullName evidence="3">Outer membrane lipoprotein-sorting protein</fullName>
    </recommendedName>
</protein>
<dbReference type="STRING" id="207949.RED65_06973"/>
<organism evidence="1 2">
    <name type="scientific">Bermanella marisrubri</name>
    <dbReference type="NCBI Taxonomy" id="207949"/>
    <lineage>
        <taxon>Bacteria</taxon>
        <taxon>Pseudomonadati</taxon>
        <taxon>Pseudomonadota</taxon>
        <taxon>Gammaproteobacteria</taxon>
        <taxon>Oceanospirillales</taxon>
        <taxon>Oceanospirillaceae</taxon>
        <taxon>Bermanella</taxon>
    </lineage>
</organism>
<dbReference type="OrthoDB" id="178023at2"/>
<sequence length="436" mass="50072">MTSGLAMAKVSPQEAARLGKDLTPMGAEKAGNASGSIPAWTGGITQPVKGYEEGEFHPDPYATDRVRHEITLANYKQFEQYLTPGQIALLKKYPTYSIRVYPSRRSAAYPKFVYDAVKKNAVTAELQPYGTGVRNTIMASPFPIPSDGAEVLWNHTLRYRGLSWEYTSSTLNTTSGGDKSITTREYQYYFAYSEPGITLPEIDNKIFYLKRKTLSPARMSGQMTLVHETLDQIRSPRKSWIYMPGQRRVRRTPDLAYDTADIDSNGVRTIDQVDMFNGAPNLYDWKLIGKQEKYIPYNAYQVHQGDLEIDDIAGTKHINPQLLRYEPHRVWVVEATLRLGMSHLYAKRRYYFDEDTWQIVLAEEYGEDGKLLQVTEAHTINYYQVPMVYSTLEVTYDLVQDRYFAEGLDNERDPIDMNVEFNRREFTSSALRREAR</sequence>
<dbReference type="Pfam" id="PF07044">
    <property type="entry name" value="DUF1329"/>
    <property type="match status" value="1"/>
</dbReference>
<dbReference type="Gene3D" id="2.50.20.10">
    <property type="entry name" value="Lipoprotein localisation LolA/LolB/LppX"/>
    <property type="match status" value="1"/>
</dbReference>
<reference evidence="1 2" key="1">
    <citation type="submission" date="2006-03" db="EMBL/GenBank/DDBJ databases">
        <authorList>
            <person name="Pinhassi J."/>
            <person name="Pedros-Alio C."/>
            <person name="Ferriera S."/>
            <person name="Johnson J."/>
            <person name="Kravitz S."/>
            <person name="Halpern A."/>
            <person name="Remington K."/>
            <person name="Beeson K."/>
            <person name="Tran B."/>
            <person name="Rogers Y.-H."/>
            <person name="Friedman R."/>
            <person name="Venter J.C."/>
        </authorList>
    </citation>
    <scope>NUCLEOTIDE SEQUENCE [LARGE SCALE GENOMIC DNA]</scope>
    <source>
        <strain evidence="1 2">RED65</strain>
    </source>
</reference>
<dbReference type="AlphaFoldDB" id="Q1N2Q1"/>
<evidence type="ECO:0008006" key="3">
    <source>
        <dbReference type="Google" id="ProtNLM"/>
    </source>
</evidence>
<accession>Q1N2Q1</accession>
<comment type="caution">
    <text evidence="1">The sequence shown here is derived from an EMBL/GenBank/DDBJ whole genome shotgun (WGS) entry which is preliminary data.</text>
</comment>
<dbReference type="Proteomes" id="UP000004263">
    <property type="component" value="Unassembled WGS sequence"/>
</dbReference>
<dbReference type="CDD" id="cd16329">
    <property type="entry name" value="LolA_like"/>
    <property type="match status" value="1"/>
</dbReference>
<dbReference type="HOGENOM" id="CLU_048734_0_0_6"/>
<evidence type="ECO:0000313" key="2">
    <source>
        <dbReference type="Proteomes" id="UP000004263"/>
    </source>
</evidence>
<dbReference type="InterPro" id="IPR010752">
    <property type="entry name" value="DUF1329"/>
</dbReference>